<dbReference type="OrthoDB" id="6627953at2"/>
<reference evidence="2 3" key="1">
    <citation type="journal article" date="2019" name="Int. J. Syst. Evol. Microbiol.">
        <title>Limnobaculum parvum gen. nov., sp. nov., isolated from a freshwater lake.</title>
        <authorList>
            <person name="Baek C."/>
            <person name="Shin S.K."/>
            <person name="Yi H."/>
        </authorList>
    </citation>
    <scope>NUCLEOTIDE SEQUENCE [LARGE SCALE GENOMIC DNA]</scope>
    <source>
        <strain evidence="2 3">HYN0051</strain>
    </source>
</reference>
<proteinExistence type="predicted"/>
<dbReference type="Proteomes" id="UP000244908">
    <property type="component" value="Chromosome"/>
</dbReference>
<feature type="chain" id="PRO_5015943378" description="YnfC family lipoprotein" evidence="1">
    <location>
        <begin position="25"/>
        <end position="279"/>
    </location>
</feature>
<protein>
    <recommendedName>
        <fullName evidence="4">YnfC family lipoprotein</fullName>
    </recommendedName>
</protein>
<dbReference type="RefSeq" id="WP_108899530.1">
    <property type="nucleotide sequence ID" value="NZ_CP029185.2"/>
</dbReference>
<name>A0A2Y9TUZ4_9GAMM</name>
<dbReference type="EMBL" id="CP029185">
    <property type="protein sequence ID" value="AWH87442.1"/>
    <property type="molecule type" value="Genomic_DNA"/>
</dbReference>
<evidence type="ECO:0000313" key="3">
    <source>
        <dbReference type="Proteomes" id="UP000244908"/>
    </source>
</evidence>
<sequence>MNLVIKRSLFVLIIHTLLVSVVHAETAKDCVVGKETVINNHLALLNMPEFNHAREVETVTESDNTHSAFYYKFNYDRCGQLTDMYAQITRNELRFRIDSSYDIRRNQQGWRNSYNVTLFGMNKLFYAREGAIDYHTDDKGLIVSSTDNYLSGSDDKKAENGVTNGIYKTDDKFRMAYSLLSGSDETVNGEYRFFFQPDNKPFALIGPTMSISYLYDSQQRASGMIEITVSPYYLGNKKTDCLEWNERNDCTKSISKELELFPTYVVDRTTVLRSTYTYW</sequence>
<accession>A0A2Y9TUZ4</accession>
<keyword evidence="3" id="KW-1185">Reference proteome</keyword>
<dbReference type="AlphaFoldDB" id="A0A2Y9TUZ4"/>
<organism evidence="2 3">
    <name type="scientific">Limnobaculum parvum</name>
    <dbReference type="NCBI Taxonomy" id="2172103"/>
    <lineage>
        <taxon>Bacteria</taxon>
        <taxon>Pseudomonadati</taxon>
        <taxon>Pseudomonadota</taxon>
        <taxon>Gammaproteobacteria</taxon>
        <taxon>Enterobacterales</taxon>
        <taxon>Budviciaceae</taxon>
        <taxon>Limnobaculum</taxon>
    </lineage>
</organism>
<feature type="signal peptide" evidence="1">
    <location>
        <begin position="1"/>
        <end position="24"/>
    </location>
</feature>
<evidence type="ECO:0000313" key="2">
    <source>
        <dbReference type="EMBL" id="AWH87442.1"/>
    </source>
</evidence>
<gene>
    <name evidence="2" type="ORF">HYN51_02015</name>
</gene>
<evidence type="ECO:0000256" key="1">
    <source>
        <dbReference type="SAM" id="SignalP"/>
    </source>
</evidence>
<evidence type="ECO:0008006" key="4">
    <source>
        <dbReference type="Google" id="ProtNLM"/>
    </source>
</evidence>
<keyword evidence="1" id="KW-0732">Signal</keyword>
<dbReference type="KEGG" id="lpv:HYN51_02015"/>